<dbReference type="Gene3D" id="2.180.10.10">
    <property type="entry name" value="RHS repeat-associated core"/>
    <property type="match status" value="1"/>
</dbReference>
<dbReference type="Proteomes" id="UP000623608">
    <property type="component" value="Unassembled WGS sequence"/>
</dbReference>
<accession>A0A919NUE8</accession>
<dbReference type="AlphaFoldDB" id="A0A919NUE8"/>
<protein>
    <submittedName>
        <fullName evidence="1">Uncharacterized protein</fullName>
    </submittedName>
</protein>
<name>A0A919NUE8_9ACTN</name>
<dbReference type="EMBL" id="BOMY01000046">
    <property type="protein sequence ID" value="GIF24523.1"/>
    <property type="molecule type" value="Genomic_DNA"/>
</dbReference>
<organism evidence="1 2">
    <name type="scientific">Paractinoplanes tereljensis</name>
    <dbReference type="NCBI Taxonomy" id="571912"/>
    <lineage>
        <taxon>Bacteria</taxon>
        <taxon>Bacillati</taxon>
        <taxon>Actinomycetota</taxon>
        <taxon>Actinomycetes</taxon>
        <taxon>Micromonosporales</taxon>
        <taxon>Micromonosporaceae</taxon>
        <taxon>Paractinoplanes</taxon>
    </lineage>
</organism>
<proteinExistence type="predicted"/>
<reference evidence="1" key="1">
    <citation type="submission" date="2021-01" db="EMBL/GenBank/DDBJ databases">
        <title>Whole genome shotgun sequence of Actinoplanes tereljensis NBRC 105297.</title>
        <authorList>
            <person name="Komaki H."/>
            <person name="Tamura T."/>
        </authorList>
    </citation>
    <scope>NUCLEOTIDE SEQUENCE</scope>
    <source>
        <strain evidence="1">NBRC 105297</strain>
    </source>
</reference>
<evidence type="ECO:0000313" key="1">
    <source>
        <dbReference type="EMBL" id="GIF24523.1"/>
    </source>
</evidence>
<dbReference type="InterPro" id="IPR022385">
    <property type="entry name" value="Rhs_assc_core"/>
</dbReference>
<keyword evidence="2" id="KW-1185">Reference proteome</keyword>
<comment type="caution">
    <text evidence="1">The sequence shown here is derived from an EMBL/GenBank/DDBJ whole genome shotgun (WGS) entry which is preliminary data.</text>
</comment>
<gene>
    <name evidence="1" type="ORF">Ate02nite_72530</name>
</gene>
<sequence length="73" mass="7902">MRFNGQFACMAPGLAARVGWWPDLVSRGRRCSATKVGGRSDSTGLTHLGAREYDPELGRFISHDPVLDTGAPQ</sequence>
<dbReference type="NCBIfam" id="TIGR03696">
    <property type="entry name" value="Rhs_assc_core"/>
    <property type="match status" value="1"/>
</dbReference>
<evidence type="ECO:0000313" key="2">
    <source>
        <dbReference type="Proteomes" id="UP000623608"/>
    </source>
</evidence>